<dbReference type="PANTHER" id="PTHR33480:SF5">
    <property type="entry name" value="SI:DKEY-51D8.9"/>
    <property type="match status" value="1"/>
</dbReference>
<dbReference type="PANTHER" id="PTHR33480">
    <property type="entry name" value="SET DOMAIN-CONTAINING PROTEIN-RELATED"/>
    <property type="match status" value="1"/>
</dbReference>
<reference evidence="2 3" key="1">
    <citation type="submission" date="2021-06" db="EMBL/GenBank/DDBJ databases">
        <authorList>
            <person name="Palmer J.M."/>
        </authorList>
    </citation>
    <scope>NUCLEOTIDE SEQUENCE [LARGE SCALE GENOMIC DNA]</scope>
    <source>
        <strain evidence="3">if_2019</strain>
        <tissue evidence="2">Muscle</tissue>
    </source>
</reference>
<feature type="region of interest" description="Disordered" evidence="1">
    <location>
        <begin position="120"/>
        <end position="142"/>
    </location>
</feature>
<feature type="non-terminal residue" evidence="2">
    <location>
        <position position="1"/>
    </location>
</feature>
<evidence type="ECO:0000313" key="3">
    <source>
        <dbReference type="Proteomes" id="UP001482620"/>
    </source>
</evidence>
<protein>
    <submittedName>
        <fullName evidence="2">Uncharacterized protein</fullName>
    </submittedName>
</protein>
<proteinExistence type="predicted"/>
<feature type="compositionally biased region" description="Basic and acidic residues" evidence="1">
    <location>
        <begin position="62"/>
        <end position="91"/>
    </location>
</feature>
<dbReference type="EMBL" id="JAHRIQ010001413">
    <property type="protein sequence ID" value="MEQ2221430.1"/>
    <property type="molecule type" value="Genomic_DNA"/>
</dbReference>
<name>A0ABV0SLK3_9TELE</name>
<dbReference type="Proteomes" id="UP001482620">
    <property type="component" value="Unassembled WGS sequence"/>
</dbReference>
<organism evidence="2 3">
    <name type="scientific">Ilyodon furcidens</name>
    <name type="common">goldbreast splitfin</name>
    <dbReference type="NCBI Taxonomy" id="33524"/>
    <lineage>
        <taxon>Eukaryota</taxon>
        <taxon>Metazoa</taxon>
        <taxon>Chordata</taxon>
        <taxon>Craniata</taxon>
        <taxon>Vertebrata</taxon>
        <taxon>Euteleostomi</taxon>
        <taxon>Actinopterygii</taxon>
        <taxon>Neopterygii</taxon>
        <taxon>Teleostei</taxon>
        <taxon>Neoteleostei</taxon>
        <taxon>Acanthomorphata</taxon>
        <taxon>Ovalentaria</taxon>
        <taxon>Atherinomorphae</taxon>
        <taxon>Cyprinodontiformes</taxon>
        <taxon>Goodeidae</taxon>
        <taxon>Ilyodon</taxon>
    </lineage>
</organism>
<accession>A0ABV0SLK3</accession>
<evidence type="ECO:0000256" key="1">
    <source>
        <dbReference type="SAM" id="MobiDB-lite"/>
    </source>
</evidence>
<gene>
    <name evidence="2" type="ORF">ILYODFUR_015854</name>
</gene>
<keyword evidence="3" id="KW-1185">Reference proteome</keyword>
<evidence type="ECO:0000313" key="2">
    <source>
        <dbReference type="EMBL" id="MEQ2221430.1"/>
    </source>
</evidence>
<sequence length="256" mass="28456">QLQQSSSESDDTIILGPTPAAVIGDISVPELKSTNSVILHKQMLGYTEEPPSSSEISEEDSLAAKDPKESSSADVNDRGESSSADVNDRGESSIADVTVMTLKKKEDGCRVYNKRNLQQNQAQCERPSAMTDSGVERTEQRHTKNTEALIQEYFLWEGKNPYMFGRPQKLNHFRGSDIIREMAQSCAAKHPGALSSTKLRKHMATTSKVLNLTDNEMDDLADFLGHDIRVHCQCYRWPEGTTQLAKISKVLLALER</sequence>
<comment type="caution">
    <text evidence="2">The sequence shown here is derived from an EMBL/GenBank/DDBJ whole genome shotgun (WGS) entry which is preliminary data.</text>
</comment>
<feature type="region of interest" description="Disordered" evidence="1">
    <location>
        <begin position="1"/>
        <end position="21"/>
    </location>
</feature>
<feature type="region of interest" description="Disordered" evidence="1">
    <location>
        <begin position="45"/>
        <end position="91"/>
    </location>
</feature>